<dbReference type="AlphaFoldDB" id="A0A5J4WZR5"/>
<feature type="compositionally biased region" description="Basic and acidic residues" evidence="1">
    <location>
        <begin position="48"/>
        <end position="66"/>
    </location>
</feature>
<evidence type="ECO:0000256" key="1">
    <source>
        <dbReference type="SAM" id="MobiDB-lite"/>
    </source>
</evidence>
<feature type="region of interest" description="Disordered" evidence="1">
    <location>
        <begin position="346"/>
        <end position="401"/>
    </location>
</feature>
<dbReference type="EMBL" id="SNRW01000554">
    <property type="protein sequence ID" value="KAA6400484.1"/>
    <property type="molecule type" value="Genomic_DNA"/>
</dbReference>
<gene>
    <name evidence="2" type="ORF">EZS28_003989</name>
</gene>
<accession>A0A5J4WZR5</accession>
<feature type="compositionally biased region" description="Low complexity" evidence="1">
    <location>
        <begin position="78"/>
        <end position="91"/>
    </location>
</feature>
<feature type="compositionally biased region" description="Basic and acidic residues" evidence="1">
    <location>
        <begin position="248"/>
        <end position="277"/>
    </location>
</feature>
<proteinExistence type="predicted"/>
<feature type="region of interest" description="Disordered" evidence="1">
    <location>
        <begin position="245"/>
        <end position="295"/>
    </location>
</feature>
<comment type="caution">
    <text evidence="2">The sequence shown here is derived from an EMBL/GenBank/DDBJ whole genome shotgun (WGS) entry which is preliminary data.</text>
</comment>
<reference evidence="2 3" key="1">
    <citation type="submission" date="2019-03" db="EMBL/GenBank/DDBJ databases">
        <title>Single cell metagenomics reveals metabolic interactions within the superorganism composed of flagellate Streblomastix strix and complex community of Bacteroidetes bacteria on its surface.</title>
        <authorList>
            <person name="Treitli S.C."/>
            <person name="Kolisko M."/>
            <person name="Husnik F."/>
            <person name="Keeling P."/>
            <person name="Hampl V."/>
        </authorList>
    </citation>
    <scope>NUCLEOTIDE SEQUENCE [LARGE SCALE GENOMIC DNA]</scope>
    <source>
        <strain evidence="2">ST1C</strain>
    </source>
</reference>
<evidence type="ECO:0000313" key="3">
    <source>
        <dbReference type="Proteomes" id="UP000324800"/>
    </source>
</evidence>
<evidence type="ECO:0000313" key="2">
    <source>
        <dbReference type="EMBL" id="KAA6400484.1"/>
    </source>
</evidence>
<feature type="region of interest" description="Disordered" evidence="1">
    <location>
        <begin position="48"/>
        <end position="107"/>
    </location>
</feature>
<name>A0A5J4WZR5_9EUKA</name>
<feature type="compositionally biased region" description="Basic and acidic residues" evidence="1">
    <location>
        <begin position="355"/>
        <end position="385"/>
    </location>
</feature>
<feature type="compositionally biased region" description="Polar residues" evidence="1">
    <location>
        <begin position="95"/>
        <end position="107"/>
    </location>
</feature>
<protein>
    <submittedName>
        <fullName evidence="2">Uncharacterized protein</fullName>
    </submittedName>
</protein>
<organism evidence="2 3">
    <name type="scientific">Streblomastix strix</name>
    <dbReference type="NCBI Taxonomy" id="222440"/>
    <lineage>
        <taxon>Eukaryota</taxon>
        <taxon>Metamonada</taxon>
        <taxon>Preaxostyla</taxon>
        <taxon>Oxymonadida</taxon>
        <taxon>Streblomastigidae</taxon>
        <taxon>Streblomastix</taxon>
    </lineage>
</organism>
<feature type="compositionally biased region" description="Low complexity" evidence="1">
    <location>
        <begin position="386"/>
        <end position="401"/>
    </location>
</feature>
<dbReference type="Proteomes" id="UP000324800">
    <property type="component" value="Unassembled WGS sequence"/>
</dbReference>
<sequence>MSHLLLSYNEVSDIKRRVIIQRGKRYWLGKKAKREYDIGMQKIMNSIEEKQQERENNEKEEIGRDQDDNEEEDEIEIENQIPNQNNIQPEPLNDIQDNNTINANKSDTKLTNHSHVSFSSLHELSQFKRQNSIFIRGSSQFPLPNSYSNKPSYKYSPVTEDGINIQVNERRGGEMDTERVNGRRIGKREDFDEDDEYDEEDGIGIMQNTEDIIIHKLQKLRLKWIKYEKKKRIIDIQINKTNNITTDKGIDKNQDDQKEMEKDIEQNDEKEENKDSKIVPNETNPNQSSEQQSIIQHSLKIELVESEDEDDVPDNNPLMDKDIEQIEKDKQQEHNNNELEQVHIVSVPGGLKGGAEGDKNRNGNERDKDKERERERERERDERYRQQISHLSQSSSSQNTSVHHLPIIQNLLTQFGTVIIYACSIKLKEI</sequence>
<feature type="compositionally biased region" description="Acidic residues" evidence="1">
    <location>
        <begin position="67"/>
        <end position="77"/>
    </location>
</feature>